<dbReference type="Pfam" id="PF08240">
    <property type="entry name" value="ADH_N"/>
    <property type="match status" value="1"/>
</dbReference>
<evidence type="ECO:0000313" key="3">
    <source>
        <dbReference type="Proteomes" id="UP001152646"/>
    </source>
</evidence>
<dbReference type="PANTHER" id="PTHR45033">
    <property type="match status" value="1"/>
</dbReference>
<feature type="domain" description="Enoyl reductase (ER)" evidence="1">
    <location>
        <begin position="15"/>
        <end position="344"/>
    </location>
</feature>
<name>A0A9W4NC09_9EURO</name>
<proteinExistence type="predicted"/>
<accession>A0A9W4NC09</accession>
<dbReference type="InterPro" id="IPR052711">
    <property type="entry name" value="Zinc_ADH-like"/>
</dbReference>
<dbReference type="InterPro" id="IPR013154">
    <property type="entry name" value="ADH-like_N"/>
</dbReference>
<gene>
    <name evidence="2" type="ORF">PSALAMII_LOCUS2564</name>
</gene>
<dbReference type="OrthoDB" id="3509362at2759"/>
<protein>
    <recommendedName>
        <fullName evidence="1">Enoyl reductase (ER) domain-containing protein</fullName>
    </recommendedName>
</protein>
<dbReference type="GO" id="GO:0016491">
    <property type="term" value="F:oxidoreductase activity"/>
    <property type="evidence" value="ECO:0007669"/>
    <property type="project" value="InterPro"/>
</dbReference>
<evidence type="ECO:0000313" key="2">
    <source>
        <dbReference type="EMBL" id="CAG8328277.1"/>
    </source>
</evidence>
<dbReference type="CDD" id="cd08276">
    <property type="entry name" value="MDR7"/>
    <property type="match status" value="1"/>
</dbReference>
<dbReference type="SUPFAM" id="SSF51735">
    <property type="entry name" value="NAD(P)-binding Rossmann-fold domains"/>
    <property type="match status" value="1"/>
</dbReference>
<sequence length="348" mass="37666">MTPTFRQYHLPERKGFACLAINDVPKRRPQYGQILIRLKAVSLTWRDCAIAKGIYAYPGESCEFPGSDGAGTIEEIGEGVTEWKAGDRVVTTFIQDHLSGKLSAEAVKSCLAGGRPGILGEYVILPEAGVVKIPDYLSFEEASCLPCSAVTAWNALYGAVPVQPGDVVVLQGTGGVATFGLQIARAAGAVTIVTSSSDEKLAKARELGAVHVINYRTSDWAKEVKVLTQGHGADHILEVGGIATLPQSFKAVAWSGIIHSIGHITNMIDDDEQEKPSDATFMTIDQPYMLRRIIVGSREQFHDLIDCFAANSIRPVINKVFDFGDAKEAYEYLWSSSHVGKVVICIPQ</sequence>
<organism evidence="2 3">
    <name type="scientific">Penicillium salamii</name>
    <dbReference type="NCBI Taxonomy" id="1612424"/>
    <lineage>
        <taxon>Eukaryota</taxon>
        <taxon>Fungi</taxon>
        <taxon>Dikarya</taxon>
        <taxon>Ascomycota</taxon>
        <taxon>Pezizomycotina</taxon>
        <taxon>Eurotiomycetes</taxon>
        <taxon>Eurotiomycetidae</taxon>
        <taxon>Eurotiales</taxon>
        <taxon>Aspergillaceae</taxon>
        <taxon>Penicillium</taxon>
    </lineage>
</organism>
<dbReference type="AlphaFoldDB" id="A0A9W4NC09"/>
<dbReference type="Gene3D" id="3.90.180.10">
    <property type="entry name" value="Medium-chain alcohol dehydrogenases, catalytic domain"/>
    <property type="match status" value="1"/>
</dbReference>
<dbReference type="InterPro" id="IPR011032">
    <property type="entry name" value="GroES-like_sf"/>
</dbReference>
<dbReference type="InterPro" id="IPR036291">
    <property type="entry name" value="NAD(P)-bd_dom_sf"/>
</dbReference>
<dbReference type="InterPro" id="IPR020843">
    <property type="entry name" value="ER"/>
</dbReference>
<dbReference type="Gene3D" id="3.40.50.720">
    <property type="entry name" value="NAD(P)-binding Rossmann-like Domain"/>
    <property type="match status" value="1"/>
</dbReference>
<dbReference type="Pfam" id="PF00107">
    <property type="entry name" value="ADH_zinc_N"/>
    <property type="match status" value="1"/>
</dbReference>
<dbReference type="EMBL" id="CAJVPA010000110">
    <property type="protein sequence ID" value="CAG8328277.1"/>
    <property type="molecule type" value="Genomic_DNA"/>
</dbReference>
<evidence type="ECO:0000259" key="1">
    <source>
        <dbReference type="SMART" id="SM00829"/>
    </source>
</evidence>
<dbReference type="SUPFAM" id="SSF50129">
    <property type="entry name" value="GroES-like"/>
    <property type="match status" value="1"/>
</dbReference>
<dbReference type="Proteomes" id="UP001152646">
    <property type="component" value="Unassembled WGS sequence"/>
</dbReference>
<dbReference type="SMART" id="SM00829">
    <property type="entry name" value="PKS_ER"/>
    <property type="match status" value="1"/>
</dbReference>
<dbReference type="PANTHER" id="PTHR45033:SF2">
    <property type="entry name" value="ZINC-TYPE ALCOHOL DEHYDROGENASE-LIKE PROTEIN C1773.06C"/>
    <property type="match status" value="1"/>
</dbReference>
<reference evidence="2" key="1">
    <citation type="submission" date="2021-07" db="EMBL/GenBank/DDBJ databases">
        <authorList>
            <person name="Branca A.L. A."/>
        </authorList>
    </citation>
    <scope>NUCLEOTIDE SEQUENCE</scope>
</reference>
<dbReference type="InterPro" id="IPR013149">
    <property type="entry name" value="ADH-like_C"/>
</dbReference>
<comment type="caution">
    <text evidence="2">The sequence shown here is derived from an EMBL/GenBank/DDBJ whole genome shotgun (WGS) entry which is preliminary data.</text>
</comment>